<dbReference type="SUPFAM" id="SSF48179">
    <property type="entry name" value="6-phosphogluconate dehydrogenase C-terminal domain-like"/>
    <property type="match status" value="1"/>
</dbReference>
<keyword evidence="3" id="KW-1185">Reference proteome</keyword>
<name>A0A6I3KYE6_9NOCA</name>
<organism evidence="2 3">
    <name type="scientific">Nocardia aurantiaca</name>
    <dbReference type="NCBI Taxonomy" id="2675850"/>
    <lineage>
        <taxon>Bacteria</taxon>
        <taxon>Bacillati</taxon>
        <taxon>Actinomycetota</taxon>
        <taxon>Actinomycetes</taxon>
        <taxon>Mycobacteriales</taxon>
        <taxon>Nocardiaceae</taxon>
        <taxon>Nocardia</taxon>
    </lineage>
</organism>
<reference evidence="2 3" key="1">
    <citation type="submission" date="2019-11" db="EMBL/GenBank/DDBJ databases">
        <title>Nocardia sp. nov. CT2-14 isolated from soil.</title>
        <authorList>
            <person name="Kanchanasin P."/>
            <person name="Tanasupawat S."/>
            <person name="Yuki M."/>
            <person name="Kudo T."/>
        </authorList>
    </citation>
    <scope>NUCLEOTIDE SEQUENCE [LARGE SCALE GENOMIC DNA]</scope>
    <source>
        <strain evidence="2 3">CT2-14</strain>
    </source>
</reference>
<dbReference type="Pfam" id="PF08546">
    <property type="entry name" value="ApbA_C"/>
    <property type="match status" value="1"/>
</dbReference>
<dbReference type="AlphaFoldDB" id="A0A6I3KYE6"/>
<dbReference type="Gene3D" id="1.10.1040.10">
    <property type="entry name" value="N-(1-d-carboxylethyl)-l-norvaline Dehydrogenase, domain 2"/>
    <property type="match status" value="1"/>
</dbReference>
<dbReference type="InterPro" id="IPR013752">
    <property type="entry name" value="KPA_reductase"/>
</dbReference>
<gene>
    <name evidence="2" type="ORF">GLP40_12400</name>
</gene>
<accession>A0A6I3KYE6</accession>
<comment type="caution">
    <text evidence="2">The sequence shown here is derived from an EMBL/GenBank/DDBJ whole genome shotgun (WGS) entry which is preliminary data.</text>
</comment>
<sequence>MASRTGSRIDWGEIRAGTVAETGAVFAATATDAAGLGEAVAKTLTEDLRDANFRAEQVADISAYKATKLVYSVTNALEVLAGDRADKARAGSALIAEARAVLTAAGIPFHPLTALTAEAGPVGDYRPVDARQSTWQSFARGAASNEIDYLNGEIAVVAREHGIRAPLDMAVQRLLRLAARRGGGLELAGLDTVLALLPASPAPGPSDQKFRSFSMVEFDRSN</sequence>
<proteinExistence type="predicted"/>
<dbReference type="InterPro" id="IPR013328">
    <property type="entry name" value="6PGD_dom2"/>
</dbReference>
<dbReference type="InterPro" id="IPR008927">
    <property type="entry name" value="6-PGluconate_DH-like_C_sf"/>
</dbReference>
<evidence type="ECO:0000313" key="3">
    <source>
        <dbReference type="Proteomes" id="UP000432464"/>
    </source>
</evidence>
<feature type="domain" description="Ketopantoate reductase C-terminal" evidence="1">
    <location>
        <begin position="73"/>
        <end position="176"/>
    </location>
</feature>
<evidence type="ECO:0000259" key="1">
    <source>
        <dbReference type="Pfam" id="PF08546"/>
    </source>
</evidence>
<dbReference type="EMBL" id="WMBB01000005">
    <property type="protein sequence ID" value="MTE13570.1"/>
    <property type="molecule type" value="Genomic_DNA"/>
</dbReference>
<dbReference type="Proteomes" id="UP000432464">
    <property type="component" value="Unassembled WGS sequence"/>
</dbReference>
<evidence type="ECO:0000313" key="2">
    <source>
        <dbReference type="EMBL" id="MTE13570.1"/>
    </source>
</evidence>
<dbReference type="RefSeq" id="WP_154788011.1">
    <property type="nucleotide sequence ID" value="NZ_WMBB01000005.1"/>
</dbReference>
<protein>
    <recommendedName>
        <fullName evidence="1">Ketopantoate reductase C-terminal domain-containing protein</fullName>
    </recommendedName>
</protein>